<keyword evidence="1" id="KW-1133">Transmembrane helix</keyword>
<accession>A0A7Y0AV28</accession>
<sequence length="64" mass="6760">MGTGLVRVTLTVVMVAFFAGLALDIAVPTVVLGAMAVSNWLVQSWPESLSGGWSLSRRWKGTPA</sequence>
<dbReference type="Proteomes" id="UP000541470">
    <property type="component" value="Unassembled WGS sequence"/>
</dbReference>
<keyword evidence="1" id="KW-0812">Transmembrane</keyword>
<feature type="transmembrane region" description="Helical" evidence="1">
    <location>
        <begin position="12"/>
        <end position="37"/>
    </location>
</feature>
<reference evidence="2 3" key="1">
    <citation type="submission" date="2020-04" db="EMBL/GenBank/DDBJ databases">
        <title>Rhizobium sp. S-51 isolated from soil.</title>
        <authorList>
            <person name="Dahal R.H."/>
        </authorList>
    </citation>
    <scope>NUCLEOTIDE SEQUENCE [LARGE SCALE GENOMIC DNA]</scope>
    <source>
        <strain evidence="2 3">S-51</strain>
    </source>
</reference>
<evidence type="ECO:0000313" key="2">
    <source>
        <dbReference type="EMBL" id="NML73989.1"/>
    </source>
</evidence>
<organism evidence="2 3">
    <name type="scientific">Rhizobium terricola</name>
    <dbReference type="NCBI Taxonomy" id="2728849"/>
    <lineage>
        <taxon>Bacteria</taxon>
        <taxon>Pseudomonadati</taxon>
        <taxon>Pseudomonadota</taxon>
        <taxon>Alphaproteobacteria</taxon>
        <taxon>Hyphomicrobiales</taxon>
        <taxon>Rhizobiaceae</taxon>
        <taxon>Rhizobium/Agrobacterium group</taxon>
        <taxon>Rhizobium</taxon>
    </lineage>
</organism>
<dbReference type="EMBL" id="JABBGK010000001">
    <property type="protein sequence ID" value="NML73989.1"/>
    <property type="molecule type" value="Genomic_DNA"/>
</dbReference>
<keyword evidence="3" id="KW-1185">Reference proteome</keyword>
<protein>
    <submittedName>
        <fullName evidence="2">Uncharacterized protein</fullName>
    </submittedName>
</protein>
<gene>
    <name evidence="2" type="ORF">HHL25_07625</name>
</gene>
<name>A0A7Y0AV28_9HYPH</name>
<evidence type="ECO:0000313" key="3">
    <source>
        <dbReference type="Proteomes" id="UP000541470"/>
    </source>
</evidence>
<evidence type="ECO:0000256" key="1">
    <source>
        <dbReference type="SAM" id="Phobius"/>
    </source>
</evidence>
<dbReference type="AlphaFoldDB" id="A0A7Y0AV28"/>
<comment type="caution">
    <text evidence="2">The sequence shown here is derived from an EMBL/GenBank/DDBJ whole genome shotgun (WGS) entry which is preliminary data.</text>
</comment>
<proteinExistence type="predicted"/>
<keyword evidence="1" id="KW-0472">Membrane</keyword>